<dbReference type="Proteomes" id="UP000504636">
    <property type="component" value="Unplaced"/>
</dbReference>
<evidence type="ECO:0008006" key="9">
    <source>
        <dbReference type="Google" id="ProtNLM"/>
    </source>
</evidence>
<gene>
    <name evidence="6 8" type="ORF">BDZ99DRAFT_60261</name>
</gene>
<evidence type="ECO:0000313" key="6">
    <source>
        <dbReference type="EMBL" id="KAF2808650.1"/>
    </source>
</evidence>
<dbReference type="InterPro" id="IPR003609">
    <property type="entry name" value="Pan_app"/>
</dbReference>
<feature type="region of interest" description="Disordered" evidence="2">
    <location>
        <begin position="274"/>
        <end position="293"/>
    </location>
</feature>
<evidence type="ECO:0000259" key="5">
    <source>
        <dbReference type="Pfam" id="PF14295"/>
    </source>
</evidence>
<feature type="domain" description="Apple" evidence="5">
    <location>
        <begin position="65"/>
        <end position="106"/>
    </location>
</feature>
<dbReference type="Pfam" id="PF14295">
    <property type="entry name" value="PAN_4"/>
    <property type="match status" value="2"/>
</dbReference>
<feature type="region of interest" description="Disordered" evidence="2">
    <location>
        <begin position="248"/>
        <end position="267"/>
    </location>
</feature>
<dbReference type="RefSeq" id="XP_033575614.1">
    <property type="nucleotide sequence ID" value="XM_033728755.1"/>
</dbReference>
<dbReference type="AlphaFoldDB" id="A0A6A6YIM7"/>
<reference evidence="6 8" key="1">
    <citation type="journal article" date="2020" name="Stud. Mycol.">
        <title>101 Dothideomycetes genomes: a test case for predicting lifestyles and emergence of pathogens.</title>
        <authorList>
            <person name="Haridas S."/>
            <person name="Albert R."/>
            <person name="Binder M."/>
            <person name="Bloem J."/>
            <person name="Labutti K."/>
            <person name="Salamov A."/>
            <person name="Andreopoulos B."/>
            <person name="Baker S."/>
            <person name="Barry K."/>
            <person name="Bills G."/>
            <person name="Bluhm B."/>
            <person name="Cannon C."/>
            <person name="Castanera R."/>
            <person name="Culley D."/>
            <person name="Daum C."/>
            <person name="Ezra D."/>
            <person name="Gonzalez J."/>
            <person name="Henrissat B."/>
            <person name="Kuo A."/>
            <person name="Liang C."/>
            <person name="Lipzen A."/>
            <person name="Lutzoni F."/>
            <person name="Magnuson J."/>
            <person name="Mondo S."/>
            <person name="Nolan M."/>
            <person name="Ohm R."/>
            <person name="Pangilinan J."/>
            <person name="Park H.-J."/>
            <person name="Ramirez L."/>
            <person name="Alfaro M."/>
            <person name="Sun H."/>
            <person name="Tritt A."/>
            <person name="Yoshinaga Y."/>
            <person name="Zwiers L.-H."/>
            <person name="Turgeon B."/>
            <person name="Goodwin S."/>
            <person name="Spatafora J."/>
            <person name="Crous P."/>
            <person name="Grigoriev I."/>
        </authorList>
    </citation>
    <scope>NUCLEOTIDE SEQUENCE</scope>
    <source>
        <strain evidence="6 8">CBS 304.34</strain>
    </source>
</reference>
<dbReference type="PANTHER" id="PTHR33946">
    <property type="match status" value="1"/>
</dbReference>
<reference evidence="8" key="2">
    <citation type="submission" date="2020-04" db="EMBL/GenBank/DDBJ databases">
        <authorList>
            <consortium name="NCBI Genome Project"/>
        </authorList>
    </citation>
    <scope>NUCLEOTIDE SEQUENCE</scope>
    <source>
        <strain evidence="8">CBS 304.34</strain>
    </source>
</reference>
<dbReference type="Gene3D" id="2.60.120.260">
    <property type="entry name" value="Galactose-binding domain-like"/>
    <property type="match status" value="1"/>
</dbReference>
<dbReference type="InterPro" id="IPR003305">
    <property type="entry name" value="CenC_carb-bd"/>
</dbReference>
<dbReference type="InterPro" id="IPR008979">
    <property type="entry name" value="Galactose-bd-like_sf"/>
</dbReference>
<feature type="signal peptide" evidence="3">
    <location>
        <begin position="1"/>
        <end position="22"/>
    </location>
</feature>
<evidence type="ECO:0000256" key="3">
    <source>
        <dbReference type="SAM" id="SignalP"/>
    </source>
</evidence>
<dbReference type="EMBL" id="MU003703">
    <property type="protein sequence ID" value="KAF2808650.1"/>
    <property type="molecule type" value="Genomic_DNA"/>
</dbReference>
<evidence type="ECO:0000313" key="7">
    <source>
        <dbReference type="Proteomes" id="UP000504636"/>
    </source>
</evidence>
<dbReference type="GO" id="GO:0016798">
    <property type="term" value="F:hydrolase activity, acting on glycosyl bonds"/>
    <property type="evidence" value="ECO:0007669"/>
    <property type="project" value="InterPro"/>
</dbReference>
<evidence type="ECO:0000313" key="8">
    <source>
        <dbReference type="RefSeq" id="XP_033575614.1"/>
    </source>
</evidence>
<dbReference type="OrthoDB" id="160645at2759"/>
<dbReference type="Gene3D" id="3.50.4.10">
    <property type="entry name" value="Hepatocyte Growth Factor"/>
    <property type="match status" value="2"/>
</dbReference>
<dbReference type="GeneID" id="54469648"/>
<evidence type="ECO:0000256" key="2">
    <source>
        <dbReference type="SAM" id="MobiDB-lite"/>
    </source>
</evidence>
<keyword evidence="1" id="KW-0378">Hydrolase</keyword>
<feature type="domain" description="CBM-cenC" evidence="4">
    <location>
        <begin position="277"/>
        <end position="405"/>
    </location>
</feature>
<dbReference type="SUPFAM" id="SSF49785">
    <property type="entry name" value="Galactose-binding domain-like"/>
    <property type="match status" value="1"/>
</dbReference>
<name>A0A6A6YIM7_9PEZI</name>
<reference evidence="8" key="3">
    <citation type="submission" date="2025-04" db="UniProtKB">
        <authorList>
            <consortium name="RefSeq"/>
        </authorList>
    </citation>
    <scope>IDENTIFICATION</scope>
    <source>
        <strain evidence="8">CBS 304.34</strain>
    </source>
</reference>
<keyword evidence="7" id="KW-1185">Reference proteome</keyword>
<protein>
    <recommendedName>
        <fullName evidence="9">CBM-cenC domain-containing protein</fullName>
    </recommendedName>
</protein>
<accession>A0A6A6YIM7</accession>
<keyword evidence="3" id="KW-0732">Signal</keyword>
<evidence type="ECO:0000256" key="1">
    <source>
        <dbReference type="ARBA" id="ARBA00022801"/>
    </source>
</evidence>
<dbReference type="PANTHER" id="PTHR33946:SF4">
    <property type="entry name" value="COAGULATION FACTOR XI"/>
    <property type="match status" value="1"/>
</dbReference>
<sequence>MLQVSFAQFAALLAIAPSLIAAVPTLAAPSTTTTTTATPSALSCPASDGQTITVGTDSFEIQCGVDYYGGDLSLSWETSLENCIATCESTTGCIIVSYNGAACYMKNQDDGPQTNANIWAAKKVGAVACPAADGSTYTARDGAVYKIECSADRYGSDLDIAWVSDLPSCLEACEATAGCVDVSYRFGTPGPCYMKYSYTQDVRTDSGIWGAYRVSAPSSSTTTSSAAATSSTSSAAATSSTSSAAATSSTSSAAASSTTSSTSSATPTPTAIGCGLINDPSFENPGATTPDWSTISTLHTGGAQAPYVALSLAEGTSGSKDGTHVAYIATYGTGDSATIGNTILRLTAGVTYSVSFWQRRNSNGKVVISIDGTAVLTTPAVPDTAWYQNTFTFTATSDTAALTITAASVVSSNGFMWDAFTIAPVGVVCTPATTTTTVPA</sequence>
<feature type="domain" description="Apple" evidence="5">
    <location>
        <begin position="151"/>
        <end position="195"/>
    </location>
</feature>
<dbReference type="Pfam" id="PF02018">
    <property type="entry name" value="CBM_4_9"/>
    <property type="match status" value="1"/>
</dbReference>
<feature type="chain" id="PRO_5044629130" description="CBM-cenC domain-containing protein" evidence="3">
    <location>
        <begin position="23"/>
        <end position="440"/>
    </location>
</feature>
<evidence type="ECO:0000259" key="4">
    <source>
        <dbReference type="Pfam" id="PF02018"/>
    </source>
</evidence>
<proteinExistence type="predicted"/>
<organism evidence="6">
    <name type="scientific">Mytilinidion resinicola</name>
    <dbReference type="NCBI Taxonomy" id="574789"/>
    <lineage>
        <taxon>Eukaryota</taxon>
        <taxon>Fungi</taxon>
        <taxon>Dikarya</taxon>
        <taxon>Ascomycota</taxon>
        <taxon>Pezizomycotina</taxon>
        <taxon>Dothideomycetes</taxon>
        <taxon>Pleosporomycetidae</taxon>
        <taxon>Mytilinidiales</taxon>
        <taxon>Mytilinidiaceae</taxon>
        <taxon>Mytilinidion</taxon>
    </lineage>
</organism>